<dbReference type="OMA" id="CEIAQLD"/>
<dbReference type="eggNOG" id="ENOG502T4XY">
    <property type="taxonomic scope" value="Eukaryota"/>
</dbReference>
<proteinExistence type="predicted"/>
<keyword evidence="2" id="KW-1185">Reference proteome</keyword>
<dbReference type="GeneID" id="11505622"/>
<protein>
    <submittedName>
        <fullName evidence="1">Uncharacterized protein</fullName>
    </submittedName>
</protein>
<organism evidence="1 2">
    <name type="scientific">Thermothelomyces thermophilus (strain ATCC 42464 / BCRC 31852 / DSM 1799)</name>
    <name type="common">Sporotrichum thermophile</name>
    <dbReference type="NCBI Taxonomy" id="573729"/>
    <lineage>
        <taxon>Eukaryota</taxon>
        <taxon>Fungi</taxon>
        <taxon>Dikarya</taxon>
        <taxon>Ascomycota</taxon>
        <taxon>Pezizomycotina</taxon>
        <taxon>Sordariomycetes</taxon>
        <taxon>Sordariomycetidae</taxon>
        <taxon>Sordariales</taxon>
        <taxon>Chaetomiaceae</taxon>
        <taxon>Thermothelomyces</taxon>
    </lineage>
</organism>
<dbReference type="VEuPathDB" id="FungiDB:MYCTH_41997"/>
<dbReference type="InParanoid" id="G2Q5U6"/>
<gene>
    <name evidence="1" type="ORF">MYCTH_41997</name>
</gene>
<evidence type="ECO:0000313" key="1">
    <source>
        <dbReference type="EMBL" id="AEO53822.1"/>
    </source>
</evidence>
<dbReference type="Proteomes" id="UP000007322">
    <property type="component" value="Chromosome 1"/>
</dbReference>
<reference evidence="1 2" key="1">
    <citation type="journal article" date="2011" name="Nat. Biotechnol.">
        <title>Comparative genomic analysis of the thermophilic biomass-degrading fungi Myceliophthora thermophila and Thielavia terrestris.</title>
        <authorList>
            <person name="Berka R.M."/>
            <person name="Grigoriev I.V."/>
            <person name="Otillar R."/>
            <person name="Salamov A."/>
            <person name="Grimwood J."/>
            <person name="Reid I."/>
            <person name="Ishmael N."/>
            <person name="John T."/>
            <person name="Darmond C."/>
            <person name="Moisan M.-C."/>
            <person name="Henrissat B."/>
            <person name="Coutinho P.M."/>
            <person name="Lombard V."/>
            <person name="Natvig D.O."/>
            <person name="Lindquist E."/>
            <person name="Schmutz J."/>
            <person name="Lucas S."/>
            <person name="Harris P."/>
            <person name="Powlowski J."/>
            <person name="Bellemare A."/>
            <person name="Taylor D."/>
            <person name="Butler G."/>
            <person name="de Vries R.P."/>
            <person name="Allijn I.E."/>
            <person name="van den Brink J."/>
            <person name="Ushinsky S."/>
            <person name="Storms R."/>
            <person name="Powell A.J."/>
            <person name="Paulsen I.T."/>
            <person name="Elbourne L.D.H."/>
            <person name="Baker S.E."/>
            <person name="Magnuson J."/>
            <person name="LaBoissiere S."/>
            <person name="Clutterbuck A.J."/>
            <person name="Martinez D."/>
            <person name="Wogulis M."/>
            <person name="de Leon A.L."/>
            <person name="Rey M.W."/>
            <person name="Tsang A."/>
        </authorList>
    </citation>
    <scope>NUCLEOTIDE SEQUENCE [LARGE SCALE GENOMIC DNA]</scope>
    <source>
        <strain evidence="2">ATCC 42464 / BCRC 31852 / DSM 1799</strain>
    </source>
</reference>
<dbReference type="KEGG" id="mtm:MYCTH_41997"/>
<evidence type="ECO:0000313" key="2">
    <source>
        <dbReference type="Proteomes" id="UP000007322"/>
    </source>
</evidence>
<accession>G2Q5U6</accession>
<dbReference type="RefSeq" id="XP_003659067.1">
    <property type="nucleotide sequence ID" value="XM_003659019.1"/>
</dbReference>
<sequence>ESRATRPRYTIEIECFPEDELEEYLAALLSAYRAFYLEPDRAEPPRVQGDPDRAQRSRRILKTIFDQQLGSAEDEEFLLREEEEDILDAFMEWAREREVACGGALEESFETRSECLERLESWTNAPVAKNIHLSVRAPDGSLFTAHLPARDPNGIVDWKPNEIQDMFNEMTQFDIA</sequence>
<dbReference type="EMBL" id="CP003002">
    <property type="protein sequence ID" value="AEO53822.1"/>
    <property type="molecule type" value="Genomic_DNA"/>
</dbReference>
<feature type="non-terminal residue" evidence="1">
    <location>
        <position position="1"/>
    </location>
</feature>
<name>G2Q5U6_THET4</name>
<dbReference type="AlphaFoldDB" id="G2Q5U6"/>
<dbReference type="HOGENOM" id="CLU_1543790_0_0_1"/>